<evidence type="ECO:0000256" key="2">
    <source>
        <dbReference type="ARBA" id="ARBA00010004"/>
    </source>
</evidence>
<evidence type="ECO:0000256" key="8">
    <source>
        <dbReference type="ARBA" id="ARBA00022927"/>
    </source>
</evidence>
<evidence type="ECO:0000313" key="13">
    <source>
        <dbReference type="Proteomes" id="UP001596189"/>
    </source>
</evidence>
<evidence type="ECO:0000313" key="12">
    <source>
        <dbReference type="EMBL" id="MFC6008591.1"/>
    </source>
</evidence>
<dbReference type="EMBL" id="JBHSRD010000006">
    <property type="protein sequence ID" value="MFC6008591.1"/>
    <property type="molecule type" value="Genomic_DNA"/>
</dbReference>
<keyword evidence="5" id="KW-1003">Cell membrane</keyword>
<reference evidence="13" key="1">
    <citation type="journal article" date="2019" name="Int. J. Syst. Evol. Microbiol.">
        <title>The Global Catalogue of Microorganisms (GCM) 10K type strain sequencing project: providing services to taxonomists for standard genome sequencing and annotation.</title>
        <authorList>
            <consortium name="The Broad Institute Genomics Platform"/>
            <consortium name="The Broad Institute Genome Sequencing Center for Infectious Disease"/>
            <person name="Wu L."/>
            <person name="Ma J."/>
        </authorList>
    </citation>
    <scope>NUCLEOTIDE SEQUENCE [LARGE SCALE GENOMIC DNA]</scope>
    <source>
        <strain evidence="13">KACC 14249</strain>
    </source>
</reference>
<keyword evidence="12" id="KW-0966">Cell projection</keyword>
<evidence type="ECO:0000256" key="5">
    <source>
        <dbReference type="ARBA" id="ARBA00022475"/>
    </source>
</evidence>
<gene>
    <name evidence="12" type="ORF">ACFQDO_15750</name>
</gene>
<proteinExistence type="inferred from homology"/>
<comment type="subcellular location">
    <subcellularLocation>
        <location evidence="1">Cell membrane</location>
        <topology evidence="1">Peripheral membrane protein</topology>
        <orientation evidence="1">Cytoplasmic side</orientation>
    </subcellularLocation>
</comment>
<name>A0ABW1JGU0_9ACTN</name>
<dbReference type="Pfam" id="PF02050">
    <property type="entry name" value="FliJ"/>
    <property type="match status" value="1"/>
</dbReference>
<feature type="region of interest" description="Disordered" evidence="11">
    <location>
        <begin position="110"/>
        <end position="149"/>
    </location>
</feature>
<accession>A0ABW1JGU0</accession>
<dbReference type="InterPro" id="IPR053716">
    <property type="entry name" value="Flag_assembly_chemotaxis_eff"/>
</dbReference>
<evidence type="ECO:0000256" key="4">
    <source>
        <dbReference type="ARBA" id="ARBA00022448"/>
    </source>
</evidence>
<evidence type="ECO:0000256" key="11">
    <source>
        <dbReference type="SAM" id="MobiDB-lite"/>
    </source>
</evidence>
<keyword evidence="6" id="KW-0145">Chemotaxis</keyword>
<evidence type="ECO:0000256" key="1">
    <source>
        <dbReference type="ARBA" id="ARBA00004413"/>
    </source>
</evidence>
<keyword evidence="7" id="KW-1005">Bacterial flagellum biogenesis</keyword>
<evidence type="ECO:0000256" key="9">
    <source>
        <dbReference type="ARBA" id="ARBA00023136"/>
    </source>
</evidence>
<comment type="caution">
    <text evidence="12">The sequence shown here is derived from an EMBL/GenBank/DDBJ whole genome shotgun (WGS) entry which is preliminary data.</text>
</comment>
<feature type="compositionally biased region" description="Low complexity" evidence="11">
    <location>
        <begin position="115"/>
        <end position="149"/>
    </location>
</feature>
<evidence type="ECO:0000256" key="3">
    <source>
        <dbReference type="ARBA" id="ARBA00020392"/>
    </source>
</evidence>
<evidence type="ECO:0000256" key="10">
    <source>
        <dbReference type="ARBA" id="ARBA00023225"/>
    </source>
</evidence>
<keyword evidence="9" id="KW-0472">Membrane</keyword>
<evidence type="ECO:0000256" key="6">
    <source>
        <dbReference type="ARBA" id="ARBA00022500"/>
    </source>
</evidence>
<keyword evidence="12" id="KW-0282">Flagellum</keyword>
<protein>
    <recommendedName>
        <fullName evidence="3">Flagellar FliJ protein</fullName>
    </recommendedName>
</protein>
<comment type="similarity">
    <text evidence="2">Belongs to the FliJ family.</text>
</comment>
<keyword evidence="10" id="KW-1006">Bacterial flagellum protein export</keyword>
<organism evidence="12 13">
    <name type="scientific">Angustibacter luteus</name>
    <dbReference type="NCBI Taxonomy" id="658456"/>
    <lineage>
        <taxon>Bacteria</taxon>
        <taxon>Bacillati</taxon>
        <taxon>Actinomycetota</taxon>
        <taxon>Actinomycetes</taxon>
        <taxon>Kineosporiales</taxon>
        <taxon>Kineosporiaceae</taxon>
    </lineage>
</organism>
<evidence type="ECO:0000256" key="7">
    <source>
        <dbReference type="ARBA" id="ARBA00022795"/>
    </source>
</evidence>
<dbReference type="InterPro" id="IPR012823">
    <property type="entry name" value="Flagell_FliJ"/>
</dbReference>
<keyword evidence="8" id="KW-0653">Protein transport</keyword>
<keyword evidence="13" id="KW-1185">Reference proteome</keyword>
<keyword evidence="12" id="KW-0969">Cilium</keyword>
<dbReference type="Proteomes" id="UP001596189">
    <property type="component" value="Unassembled WGS sequence"/>
</dbReference>
<sequence length="149" mass="15704">MSKFALSGLLRVRGVQEEQSRRELGQAQARLSAAQATVLRRSSSLDAAGAVPGGPAPHFLAAAASRSAMVAAVSEAIAAREISQQDLEQAREQWLQSRMRARAIERLAERHREQQAAARARADQALSDDLAGARHAARTGGPATAGGLS</sequence>
<dbReference type="RefSeq" id="WP_345714540.1">
    <property type="nucleotide sequence ID" value="NZ_BAABFP010000002.1"/>
</dbReference>
<keyword evidence="4" id="KW-0813">Transport</keyword>
<dbReference type="Gene3D" id="1.10.287.1700">
    <property type="match status" value="1"/>
</dbReference>